<feature type="transmembrane region" description="Helical" evidence="4">
    <location>
        <begin position="136"/>
        <end position="155"/>
    </location>
</feature>
<feature type="compositionally biased region" description="Polar residues" evidence="3">
    <location>
        <begin position="222"/>
        <end position="231"/>
    </location>
</feature>
<dbReference type="PANTHER" id="PTHR24093">
    <property type="entry name" value="CATION TRANSPORTING ATPASE"/>
    <property type="match status" value="1"/>
</dbReference>
<keyword evidence="4" id="KW-1133">Transmembrane helix</keyword>
<keyword evidence="4" id="KW-0472">Membrane</keyword>
<dbReference type="SUPFAM" id="SSF81665">
    <property type="entry name" value="Calcium ATPase, transmembrane domain M"/>
    <property type="match status" value="1"/>
</dbReference>
<feature type="compositionally biased region" description="Basic and acidic residues" evidence="3">
    <location>
        <begin position="200"/>
        <end position="212"/>
    </location>
</feature>
<feature type="region of interest" description="Disordered" evidence="3">
    <location>
        <begin position="200"/>
        <end position="231"/>
    </location>
</feature>
<keyword evidence="1" id="KW-0479">Metal-binding</keyword>
<proteinExistence type="predicted"/>
<feature type="domain" description="Cation-transporting P-type ATPase C-terminal" evidence="5">
    <location>
        <begin position="100"/>
        <end position="173"/>
    </location>
</feature>
<evidence type="ECO:0000256" key="4">
    <source>
        <dbReference type="SAM" id="Phobius"/>
    </source>
</evidence>
<protein>
    <recommendedName>
        <fullName evidence="5">Cation-transporting P-type ATPase C-terminal domain-containing protein</fullName>
    </recommendedName>
</protein>
<dbReference type="Gene3D" id="1.20.1110.10">
    <property type="entry name" value="Calcium-transporting ATPase, transmembrane domain"/>
    <property type="match status" value="1"/>
</dbReference>
<dbReference type="GO" id="GO:0005886">
    <property type="term" value="C:plasma membrane"/>
    <property type="evidence" value="ECO:0007669"/>
    <property type="project" value="TreeGrafter"/>
</dbReference>
<dbReference type="PANTHER" id="PTHR24093:SF509">
    <property type="entry name" value="CALCIUM-TRANSPORTING ATPASE"/>
    <property type="match status" value="1"/>
</dbReference>
<organism evidence="6 7">
    <name type="scientific">Phaseolus angularis</name>
    <name type="common">Azuki bean</name>
    <name type="synonym">Vigna angularis</name>
    <dbReference type="NCBI Taxonomy" id="3914"/>
    <lineage>
        <taxon>Eukaryota</taxon>
        <taxon>Viridiplantae</taxon>
        <taxon>Streptophyta</taxon>
        <taxon>Embryophyta</taxon>
        <taxon>Tracheophyta</taxon>
        <taxon>Spermatophyta</taxon>
        <taxon>Magnoliopsida</taxon>
        <taxon>eudicotyledons</taxon>
        <taxon>Gunneridae</taxon>
        <taxon>Pentapetalae</taxon>
        <taxon>rosids</taxon>
        <taxon>fabids</taxon>
        <taxon>Fabales</taxon>
        <taxon>Fabaceae</taxon>
        <taxon>Papilionoideae</taxon>
        <taxon>50 kb inversion clade</taxon>
        <taxon>NPAAA clade</taxon>
        <taxon>indigoferoid/millettioid clade</taxon>
        <taxon>Phaseoleae</taxon>
        <taxon>Vigna</taxon>
    </lineage>
</organism>
<sequence length="287" mass="32908">MHNRSSKWPPDVCTMHTSPVLPQQAQPCHSLSHSTKMSKTSKKFRNDSGSSSFKGLSIKALKWKRRALALPTEEPTDDLMKMPPVEFRGTSIFDVIEKVKNTIIFNSFVLYQVFNEFNARELEKKNIFKGLGKNRLFIVIVSLIVVLQLVMVEFLKEFANIERLTWEQWRVCSTTATEAHISPSNEVPRLSSFKFRAHRREVARTPSSHRDTNLVTPRHPPRQQTPSNSPLRTMNFVNHHPPYQHYPNVDTSIAAKKGLTLSSERQRKEGSEVREENLGESLCGNKN</sequence>
<dbReference type="Pfam" id="PF00689">
    <property type="entry name" value="Cation_ATPase_C"/>
    <property type="match status" value="1"/>
</dbReference>
<dbReference type="EMBL" id="CM003380">
    <property type="protein sequence ID" value="KOM55234.1"/>
    <property type="molecule type" value="Genomic_DNA"/>
</dbReference>
<dbReference type="GO" id="GO:0046872">
    <property type="term" value="F:metal ion binding"/>
    <property type="evidence" value="ECO:0007669"/>
    <property type="project" value="UniProtKB-KW"/>
</dbReference>
<feature type="region of interest" description="Disordered" evidence="3">
    <location>
        <begin position="23"/>
        <end position="49"/>
    </location>
</feature>
<gene>
    <name evidence="6" type="ORF">LR48_Vigan10g112600</name>
</gene>
<evidence type="ECO:0000259" key="5">
    <source>
        <dbReference type="Pfam" id="PF00689"/>
    </source>
</evidence>
<dbReference type="AlphaFoldDB" id="A0A0L9VKH3"/>
<accession>A0A0L9VKH3</accession>
<dbReference type="Gramene" id="KOM55234">
    <property type="protein sequence ID" value="KOM55234"/>
    <property type="gene ID" value="LR48_Vigan10g112600"/>
</dbReference>
<dbReference type="STRING" id="3914.A0A0L9VKH3"/>
<dbReference type="Proteomes" id="UP000053144">
    <property type="component" value="Chromosome 10"/>
</dbReference>
<evidence type="ECO:0000256" key="1">
    <source>
        <dbReference type="ARBA" id="ARBA00022723"/>
    </source>
</evidence>
<name>A0A0L9VKH3_PHAAN</name>
<dbReference type="GO" id="GO:0005388">
    <property type="term" value="F:P-type calcium transporter activity"/>
    <property type="evidence" value="ECO:0007669"/>
    <property type="project" value="TreeGrafter"/>
</dbReference>
<evidence type="ECO:0000256" key="2">
    <source>
        <dbReference type="ARBA" id="ARBA00022842"/>
    </source>
</evidence>
<dbReference type="InterPro" id="IPR023298">
    <property type="entry name" value="ATPase_P-typ_TM_dom_sf"/>
</dbReference>
<feature type="region of interest" description="Disordered" evidence="3">
    <location>
        <begin position="257"/>
        <end position="287"/>
    </location>
</feature>
<evidence type="ECO:0000313" key="6">
    <source>
        <dbReference type="EMBL" id="KOM55234.1"/>
    </source>
</evidence>
<evidence type="ECO:0000313" key="7">
    <source>
        <dbReference type="Proteomes" id="UP000053144"/>
    </source>
</evidence>
<feature type="compositionally biased region" description="Basic and acidic residues" evidence="3">
    <location>
        <begin position="264"/>
        <end position="277"/>
    </location>
</feature>
<reference evidence="7" key="1">
    <citation type="journal article" date="2015" name="Proc. Natl. Acad. Sci. U.S.A.">
        <title>Genome sequencing of adzuki bean (Vigna angularis) provides insight into high starch and low fat accumulation and domestication.</title>
        <authorList>
            <person name="Yang K."/>
            <person name="Tian Z."/>
            <person name="Chen C."/>
            <person name="Luo L."/>
            <person name="Zhao B."/>
            <person name="Wang Z."/>
            <person name="Yu L."/>
            <person name="Li Y."/>
            <person name="Sun Y."/>
            <person name="Li W."/>
            <person name="Chen Y."/>
            <person name="Li Y."/>
            <person name="Zhang Y."/>
            <person name="Ai D."/>
            <person name="Zhao J."/>
            <person name="Shang C."/>
            <person name="Ma Y."/>
            <person name="Wu B."/>
            <person name="Wang M."/>
            <person name="Gao L."/>
            <person name="Sun D."/>
            <person name="Zhang P."/>
            <person name="Guo F."/>
            <person name="Wang W."/>
            <person name="Li Y."/>
            <person name="Wang J."/>
            <person name="Varshney R.K."/>
            <person name="Wang J."/>
            <person name="Ling H.Q."/>
            <person name="Wan P."/>
        </authorList>
    </citation>
    <scope>NUCLEOTIDE SEQUENCE</scope>
    <source>
        <strain evidence="7">cv. Jingnong 6</strain>
    </source>
</reference>
<dbReference type="InterPro" id="IPR006068">
    <property type="entry name" value="ATPase_P-typ_cation-transptr_C"/>
</dbReference>
<feature type="compositionally biased region" description="Low complexity" evidence="3">
    <location>
        <begin position="29"/>
        <end position="38"/>
    </location>
</feature>
<keyword evidence="2" id="KW-0460">Magnesium</keyword>
<keyword evidence="4" id="KW-0812">Transmembrane</keyword>
<evidence type="ECO:0000256" key="3">
    <source>
        <dbReference type="SAM" id="MobiDB-lite"/>
    </source>
</evidence>